<evidence type="ECO:0000256" key="2">
    <source>
        <dbReference type="SAM" id="Phobius"/>
    </source>
</evidence>
<dbReference type="Pfam" id="PF11361">
    <property type="entry name" value="DUF3159"/>
    <property type="match status" value="1"/>
</dbReference>
<keyword evidence="2" id="KW-0812">Transmembrane</keyword>
<protein>
    <submittedName>
        <fullName evidence="3">Unannotated protein</fullName>
    </submittedName>
</protein>
<dbReference type="PIRSF" id="PIRSF010219">
    <property type="entry name" value="UCP010219"/>
    <property type="match status" value="1"/>
</dbReference>
<keyword evidence="2" id="KW-1133">Transmembrane helix</keyword>
<feature type="transmembrane region" description="Helical" evidence="2">
    <location>
        <begin position="50"/>
        <end position="68"/>
    </location>
</feature>
<organism evidence="3">
    <name type="scientific">freshwater metagenome</name>
    <dbReference type="NCBI Taxonomy" id="449393"/>
    <lineage>
        <taxon>unclassified sequences</taxon>
        <taxon>metagenomes</taxon>
        <taxon>ecological metagenomes</taxon>
    </lineage>
</organism>
<dbReference type="InterPro" id="IPR016566">
    <property type="entry name" value="UCP010219"/>
</dbReference>
<keyword evidence="2" id="KW-0472">Membrane</keyword>
<feature type="transmembrane region" description="Helical" evidence="2">
    <location>
        <begin position="74"/>
        <end position="92"/>
    </location>
</feature>
<feature type="transmembrane region" description="Helical" evidence="2">
    <location>
        <begin position="194"/>
        <end position="226"/>
    </location>
</feature>
<feature type="compositionally biased region" description="Low complexity" evidence="1">
    <location>
        <begin position="1"/>
        <end position="12"/>
    </location>
</feature>
<reference evidence="3" key="1">
    <citation type="submission" date="2020-05" db="EMBL/GenBank/DDBJ databases">
        <authorList>
            <person name="Chiriac C."/>
            <person name="Salcher M."/>
            <person name="Ghai R."/>
            <person name="Kavagutti S V."/>
        </authorList>
    </citation>
    <scope>NUCLEOTIDE SEQUENCE</scope>
</reference>
<feature type="transmembrane region" description="Helical" evidence="2">
    <location>
        <begin position="168"/>
        <end position="188"/>
    </location>
</feature>
<feature type="transmembrane region" description="Helical" evidence="2">
    <location>
        <begin position="137"/>
        <end position="156"/>
    </location>
</feature>
<evidence type="ECO:0000313" key="3">
    <source>
        <dbReference type="EMBL" id="CAB4879529.1"/>
    </source>
</evidence>
<dbReference type="EMBL" id="CAFBLS010000140">
    <property type="protein sequence ID" value="CAB4879529.1"/>
    <property type="molecule type" value="Genomic_DNA"/>
</dbReference>
<name>A0A6J7EGL7_9ZZZZ</name>
<feature type="transmembrane region" description="Helical" evidence="2">
    <location>
        <begin position="99"/>
        <end position="117"/>
    </location>
</feature>
<gene>
    <name evidence="3" type="ORF">UFOPK3402_01171</name>
</gene>
<feature type="region of interest" description="Disordered" evidence="1">
    <location>
        <begin position="1"/>
        <end position="30"/>
    </location>
</feature>
<sequence>MSTMPSDPSDPSEQVSPVAPTEHEPVEHETAADIRAESVLLERAIGGWRGIIDSGVPTAVFVIAFMVTSQNLTSSLIAALTAGGIIVIWRLIRREPLQQVLAGFAGVAISAAVAKYTGRAENYFWPGFLQNLAYGTAFLISIIVRWPLLGVVVGYLTGDGTSWRQDPALRRTYAASSWIWVGLFYGRFAVQFPLYLAGAIGALGLLKIIMGIPLYVAAAYFTYRLLKPVWDAKRQR</sequence>
<evidence type="ECO:0000256" key="1">
    <source>
        <dbReference type="SAM" id="MobiDB-lite"/>
    </source>
</evidence>
<feature type="compositionally biased region" description="Basic and acidic residues" evidence="1">
    <location>
        <begin position="21"/>
        <end position="30"/>
    </location>
</feature>
<accession>A0A6J7EGL7</accession>
<dbReference type="AlphaFoldDB" id="A0A6J7EGL7"/>
<proteinExistence type="predicted"/>